<evidence type="ECO:0000256" key="1">
    <source>
        <dbReference type="SAM" id="SignalP"/>
    </source>
</evidence>
<comment type="caution">
    <text evidence="2">The sequence shown here is derived from an EMBL/GenBank/DDBJ whole genome shotgun (WGS) entry which is preliminary data.</text>
</comment>
<accession>A0A8H5CVV6</accession>
<dbReference type="OrthoDB" id="3162605at2759"/>
<feature type="signal peptide" evidence="1">
    <location>
        <begin position="1"/>
        <end position="20"/>
    </location>
</feature>
<dbReference type="AlphaFoldDB" id="A0A8H5CVV6"/>
<dbReference type="PANTHER" id="PTHR24094:SF15">
    <property type="entry name" value="AMP-DEPENDENT SYNTHETASE_LIGASE DOMAIN-CONTAINING PROTEIN-RELATED"/>
    <property type="match status" value="1"/>
</dbReference>
<dbReference type="Proteomes" id="UP000559027">
    <property type="component" value="Unassembled WGS sequence"/>
</dbReference>
<keyword evidence="3" id="KW-1185">Reference proteome</keyword>
<evidence type="ECO:0000313" key="3">
    <source>
        <dbReference type="Proteomes" id="UP000559027"/>
    </source>
</evidence>
<evidence type="ECO:0000313" key="2">
    <source>
        <dbReference type="EMBL" id="KAF5348309.1"/>
    </source>
</evidence>
<dbReference type="PANTHER" id="PTHR24094">
    <property type="entry name" value="SECRETED PROTEIN"/>
    <property type="match status" value="1"/>
</dbReference>
<protein>
    <recommendedName>
        <fullName evidence="4">DUF1524 domain-containing protein</fullName>
    </recommendedName>
</protein>
<gene>
    <name evidence="2" type="ORF">D9756_010471</name>
</gene>
<sequence>MKLVSFVLFGFGLLAVPALATIPEPVDTVTATNYLGNLTVAPKSAEPAYERDLFPTWSIAYDKCDTRNAVLKRDGNAVVTDSDCIVKHGNWYSPYDAIVTYRASSLDISHIVPLEEAWISGASSWNNSLREAFANDLTRPQLVAVTRELNGARGAQGANA</sequence>
<reference evidence="2 3" key="1">
    <citation type="journal article" date="2020" name="ISME J.">
        <title>Uncovering the hidden diversity of litter-decomposition mechanisms in mushroom-forming fungi.</title>
        <authorList>
            <person name="Floudas D."/>
            <person name="Bentzer J."/>
            <person name="Ahren D."/>
            <person name="Johansson T."/>
            <person name="Persson P."/>
            <person name="Tunlid A."/>
        </authorList>
    </citation>
    <scope>NUCLEOTIDE SEQUENCE [LARGE SCALE GENOMIC DNA]</scope>
    <source>
        <strain evidence="2 3">CBS 146.42</strain>
    </source>
</reference>
<organism evidence="2 3">
    <name type="scientific">Leucocoprinus leucothites</name>
    <dbReference type="NCBI Taxonomy" id="201217"/>
    <lineage>
        <taxon>Eukaryota</taxon>
        <taxon>Fungi</taxon>
        <taxon>Dikarya</taxon>
        <taxon>Basidiomycota</taxon>
        <taxon>Agaricomycotina</taxon>
        <taxon>Agaricomycetes</taxon>
        <taxon>Agaricomycetidae</taxon>
        <taxon>Agaricales</taxon>
        <taxon>Agaricineae</taxon>
        <taxon>Agaricaceae</taxon>
        <taxon>Leucocoprinus</taxon>
    </lineage>
</organism>
<dbReference type="EMBL" id="JAACJO010000020">
    <property type="protein sequence ID" value="KAF5348309.1"/>
    <property type="molecule type" value="Genomic_DNA"/>
</dbReference>
<feature type="chain" id="PRO_5034617388" description="DUF1524 domain-containing protein" evidence="1">
    <location>
        <begin position="21"/>
        <end position="160"/>
    </location>
</feature>
<name>A0A8H5CVV6_9AGAR</name>
<evidence type="ECO:0008006" key="4">
    <source>
        <dbReference type="Google" id="ProtNLM"/>
    </source>
</evidence>
<keyword evidence="1" id="KW-0732">Signal</keyword>
<proteinExistence type="predicted"/>